<dbReference type="InterPro" id="IPR036259">
    <property type="entry name" value="MFS_trans_sf"/>
</dbReference>
<dbReference type="GO" id="GO:0022857">
    <property type="term" value="F:transmembrane transporter activity"/>
    <property type="evidence" value="ECO:0007669"/>
    <property type="project" value="InterPro"/>
</dbReference>
<feature type="transmembrane region" description="Helical" evidence="7">
    <location>
        <begin position="47"/>
        <end position="69"/>
    </location>
</feature>
<dbReference type="EnsemblPlants" id="PGSC0003DMT400028183">
    <property type="protein sequence ID" value="PGSC0003DMT400028183"/>
    <property type="gene ID" value="PGSC0003DMG400010869"/>
</dbReference>
<keyword evidence="3 7" id="KW-0812">Transmembrane</keyword>
<dbReference type="SUPFAM" id="SSF103473">
    <property type="entry name" value="MFS general substrate transporter"/>
    <property type="match status" value="1"/>
</dbReference>
<feature type="transmembrane region" description="Helical" evidence="7">
    <location>
        <begin position="81"/>
        <end position="100"/>
    </location>
</feature>
<evidence type="ECO:0000256" key="2">
    <source>
        <dbReference type="ARBA" id="ARBA00022448"/>
    </source>
</evidence>
<evidence type="ECO:0000256" key="3">
    <source>
        <dbReference type="ARBA" id="ARBA00022692"/>
    </source>
</evidence>
<dbReference type="Pfam" id="PF07690">
    <property type="entry name" value="MFS_1"/>
    <property type="match status" value="1"/>
</dbReference>
<evidence type="ECO:0000313" key="10">
    <source>
        <dbReference type="Proteomes" id="UP000011115"/>
    </source>
</evidence>
<evidence type="ECO:0000256" key="4">
    <source>
        <dbReference type="ARBA" id="ARBA00022989"/>
    </source>
</evidence>
<feature type="transmembrane region" description="Helical" evidence="7">
    <location>
        <begin position="364"/>
        <end position="385"/>
    </location>
</feature>
<keyword evidence="5 7" id="KW-0472">Membrane</keyword>
<evidence type="ECO:0000256" key="1">
    <source>
        <dbReference type="ARBA" id="ARBA00004141"/>
    </source>
</evidence>
<feature type="transmembrane region" description="Helical" evidence="7">
    <location>
        <begin position="106"/>
        <end position="132"/>
    </location>
</feature>
<reference evidence="9" key="2">
    <citation type="submission" date="2015-06" db="UniProtKB">
        <authorList>
            <consortium name="EnsemblPlants"/>
        </authorList>
    </citation>
    <scope>IDENTIFICATION</scope>
    <source>
        <strain evidence="9">DM1-3 516 R44</strain>
    </source>
</reference>
<dbReference type="PANTHER" id="PTHR23504:SF99">
    <property type="entry name" value="HIPPOCAMPUS ABUNDANT TRANSCRIPT 1 PROTEIN-LIKE ISOFORM X1"/>
    <property type="match status" value="1"/>
</dbReference>
<protein>
    <submittedName>
        <fullName evidence="9">Tetracycline transporter</fullName>
    </submittedName>
</protein>
<feature type="domain" description="Major facilitator superfamily (MFS) profile" evidence="8">
    <location>
        <begin position="1"/>
        <end position="194"/>
    </location>
</feature>
<dbReference type="Proteomes" id="UP000011115">
    <property type="component" value="Unassembled WGS sequence"/>
</dbReference>
<feature type="transmembrane region" description="Helical" evidence="7">
    <location>
        <begin position="144"/>
        <end position="165"/>
    </location>
</feature>
<keyword evidence="4 7" id="KW-1133">Transmembrane helix</keyword>
<keyword evidence="2" id="KW-0813">Transport</keyword>
<dbReference type="InterPro" id="IPR011701">
    <property type="entry name" value="MFS"/>
</dbReference>
<dbReference type="PROSITE" id="PS50850">
    <property type="entry name" value="MFS"/>
    <property type="match status" value="1"/>
</dbReference>
<feature type="transmembrane region" description="Helical" evidence="7">
    <location>
        <begin position="171"/>
        <end position="190"/>
    </location>
</feature>
<dbReference type="Gramene" id="PGSC0003DMT400028183">
    <property type="protein sequence ID" value="PGSC0003DMT400028183"/>
    <property type="gene ID" value="PGSC0003DMG400010869"/>
</dbReference>
<name>M1AQS9_SOLTU</name>
<evidence type="ECO:0000313" key="9">
    <source>
        <dbReference type="EnsemblPlants" id="PGSC0003DMT400028183"/>
    </source>
</evidence>
<dbReference type="PANTHER" id="PTHR23504">
    <property type="entry name" value="MAJOR FACILITATOR SUPERFAMILY DOMAIN-CONTAINING PROTEIN 10"/>
    <property type="match status" value="1"/>
</dbReference>
<sequence>MKMDKLSDLKHLFVTVFLANFALNVIPPAITDITVGALCPSQDECSLAIYLSGFQQAILGLGSMMMLPLLGHLSDIYGRKALLTVPVAASIIPSVILAIGRSTNYFYVYYAVKTFTGMVSDSGIECLSIAYAAANISEEKRVSAIGFVAGIGSAASLLGTMAARFLSTAQIFLIAAISSMVATIYMRIFVKETSGRIDSEPLNQPILVDNGEECSQSKSVSQSFKEVLPLKDIFCLLKSSVTLSLATVIAFLNGLGEGGQQTPYLYFLKARLQYNKDNFAVLMLIGYTGAAIGQMLIVSIAWAVWVPYVANLLPIIAFLTRPAGIAQGCIAGISSFGNILSPLIYTPLTDLFLSEKAPFNYPGFNLFCVGLAWLIALIPSMMIQFGTKNSRLKIRDGGCTLDA</sequence>
<evidence type="ECO:0000256" key="7">
    <source>
        <dbReference type="SAM" id="Phobius"/>
    </source>
</evidence>
<feature type="transmembrane region" description="Helical" evidence="7">
    <location>
        <begin position="279"/>
        <end position="305"/>
    </location>
</feature>
<gene>
    <name evidence="9" type="primary">LOC102584687</name>
</gene>
<dbReference type="GO" id="GO:0016020">
    <property type="term" value="C:membrane"/>
    <property type="evidence" value="ECO:0007669"/>
    <property type="project" value="UniProtKB-SubCell"/>
</dbReference>
<dbReference type="AlphaFoldDB" id="M1AQS9"/>
<comment type="similarity">
    <text evidence="6">Belongs to the major facilitator superfamily. Phosphate:H(+) symporter (TC 2.A.1.9) family.</text>
</comment>
<dbReference type="OrthoDB" id="419616at2759"/>
<dbReference type="Gene3D" id="1.20.1250.20">
    <property type="entry name" value="MFS general substrate transporter like domains"/>
    <property type="match status" value="1"/>
</dbReference>
<organism evidence="9 10">
    <name type="scientific">Solanum tuberosum</name>
    <name type="common">Potato</name>
    <dbReference type="NCBI Taxonomy" id="4113"/>
    <lineage>
        <taxon>Eukaryota</taxon>
        <taxon>Viridiplantae</taxon>
        <taxon>Streptophyta</taxon>
        <taxon>Embryophyta</taxon>
        <taxon>Tracheophyta</taxon>
        <taxon>Spermatophyta</taxon>
        <taxon>Magnoliopsida</taxon>
        <taxon>eudicotyledons</taxon>
        <taxon>Gunneridae</taxon>
        <taxon>Pentapetalae</taxon>
        <taxon>asterids</taxon>
        <taxon>lamiids</taxon>
        <taxon>Solanales</taxon>
        <taxon>Solanaceae</taxon>
        <taxon>Solanoideae</taxon>
        <taxon>Solaneae</taxon>
        <taxon>Solanum</taxon>
    </lineage>
</organism>
<reference evidence="10" key="1">
    <citation type="journal article" date="2011" name="Nature">
        <title>Genome sequence and analysis of the tuber crop potato.</title>
        <authorList>
            <consortium name="The Potato Genome Sequencing Consortium"/>
        </authorList>
    </citation>
    <scope>NUCLEOTIDE SEQUENCE [LARGE SCALE GENOMIC DNA]</scope>
    <source>
        <strain evidence="10">cv. DM1-3 516 R44</strain>
    </source>
</reference>
<dbReference type="InterPro" id="IPR020846">
    <property type="entry name" value="MFS_dom"/>
</dbReference>
<keyword evidence="10" id="KW-1185">Reference proteome</keyword>
<evidence type="ECO:0000256" key="6">
    <source>
        <dbReference type="ARBA" id="ARBA00044504"/>
    </source>
</evidence>
<evidence type="ECO:0000256" key="5">
    <source>
        <dbReference type="ARBA" id="ARBA00023136"/>
    </source>
</evidence>
<dbReference type="ExpressionAtlas" id="M1AQS9">
    <property type="expression patterns" value="baseline and differential"/>
</dbReference>
<comment type="subcellular location">
    <subcellularLocation>
        <location evidence="1">Membrane</location>
        <topology evidence="1">Multi-pass membrane protein</topology>
    </subcellularLocation>
</comment>
<proteinExistence type="inferred from homology"/>
<accession>M1AQS9</accession>
<evidence type="ECO:0000259" key="8">
    <source>
        <dbReference type="PROSITE" id="PS50850"/>
    </source>
</evidence>